<comment type="caution">
    <text evidence="3">The sequence shown here is derived from an EMBL/GenBank/DDBJ whole genome shotgun (WGS) entry which is preliminary data.</text>
</comment>
<keyword evidence="4" id="KW-1185">Reference proteome</keyword>
<evidence type="ECO:0000313" key="4">
    <source>
        <dbReference type="Proteomes" id="UP001146120"/>
    </source>
</evidence>
<evidence type="ECO:0000256" key="1">
    <source>
        <dbReference type="SAM" id="Phobius"/>
    </source>
</evidence>
<evidence type="ECO:0000256" key="2">
    <source>
        <dbReference type="SAM" id="SignalP"/>
    </source>
</evidence>
<keyword evidence="1" id="KW-0812">Transmembrane</keyword>
<reference evidence="3" key="1">
    <citation type="submission" date="2022-11" db="EMBL/GenBank/DDBJ databases">
        <authorList>
            <person name="Morgan W.R."/>
            <person name="Tartar A."/>
        </authorList>
    </citation>
    <scope>NUCLEOTIDE SEQUENCE</scope>
    <source>
        <strain evidence="3">ARSEF 373</strain>
    </source>
</reference>
<protein>
    <submittedName>
        <fullName evidence="3">Uncharacterized protein</fullName>
    </submittedName>
</protein>
<reference evidence="3" key="2">
    <citation type="journal article" date="2023" name="Microbiol Resour">
        <title>Decontamination and Annotation of the Draft Genome Sequence of the Oomycete Lagenidium giganteum ARSEF 373.</title>
        <authorList>
            <person name="Morgan W.R."/>
            <person name="Tartar A."/>
        </authorList>
    </citation>
    <scope>NUCLEOTIDE SEQUENCE</scope>
    <source>
        <strain evidence="3">ARSEF 373</strain>
    </source>
</reference>
<feature type="transmembrane region" description="Helical" evidence="1">
    <location>
        <begin position="395"/>
        <end position="413"/>
    </location>
</feature>
<feature type="transmembrane region" description="Helical" evidence="1">
    <location>
        <begin position="312"/>
        <end position="335"/>
    </location>
</feature>
<keyword evidence="2" id="KW-0732">Signal</keyword>
<keyword evidence="1" id="KW-1133">Transmembrane helix</keyword>
<evidence type="ECO:0000313" key="3">
    <source>
        <dbReference type="EMBL" id="DBA05438.1"/>
    </source>
</evidence>
<sequence length="664" mass="75104">MVLVISQLLSIFWHSLTSHQYMTYGRSPLDGPYFIPGANDEPYTDRMIVCMRQGSNYTPMQLSKALTSIKAKVINANGSAVHGYRVVQRNEIELDPDTEAHYVNTCNVIAETLVGISDSCTTLGYNVANDTLRIVDDIYSNTMKELQGSLPVLMTPYWDNTMPGWDGNACVHRLLGKYESPTISKAILHAASRSVRESKTVEWLKAPGGVWKNGWYEDTTGQRWYSEVQSSDQNTAYGIALRQFDTEENVENDCRHTTDCDGIPAKENWGSMFTITETVEWFNGVAVSNGSRYGLFLYEAYNTRVVKTTYDLATFISNISVVVMLFRWAVCMFALHRSYRIGLSRWYNAGLGSLACARSFNALSLVLMPRLKMTLAAFWTVGGEFEGQQKSLSEAWFVIYPAIGEFLLFYYSLLNIAAKVFRRRMSDVLFGPTLLFFCAWHYYRTALTHLFVDGRFSTMVLSTELENMTLLDLFTTDTALRLCGNVRSMLAVKLAVLGLSSLPLLRSDNMTRRSKLCNKYQPCQVELTLVIRASNVGGLGRSNVYDPVPTTMSVPRLVGMGTVDVNASAGEQQLACTLNSYEINRLGYLVYGRRYLISFNDWYIIVSIAPFAGMTEHWNHRITIIEVIEDDDGFHLHNVIQLCRLDDRRLLDIPFYDVTTCAFH</sequence>
<feature type="transmembrane region" description="Helical" evidence="1">
    <location>
        <begin position="425"/>
        <end position="443"/>
    </location>
</feature>
<gene>
    <name evidence="3" type="ORF">N0F65_007600</name>
</gene>
<name>A0AAV2ZEY8_9STRA</name>
<dbReference type="Proteomes" id="UP001146120">
    <property type="component" value="Unassembled WGS sequence"/>
</dbReference>
<feature type="signal peptide" evidence="2">
    <location>
        <begin position="1"/>
        <end position="18"/>
    </location>
</feature>
<dbReference type="AlphaFoldDB" id="A0AAV2ZEY8"/>
<feature type="transmembrane region" description="Helical" evidence="1">
    <location>
        <begin position="347"/>
        <end position="368"/>
    </location>
</feature>
<keyword evidence="1" id="KW-0472">Membrane</keyword>
<organism evidence="3 4">
    <name type="scientific">Lagenidium giganteum</name>
    <dbReference type="NCBI Taxonomy" id="4803"/>
    <lineage>
        <taxon>Eukaryota</taxon>
        <taxon>Sar</taxon>
        <taxon>Stramenopiles</taxon>
        <taxon>Oomycota</taxon>
        <taxon>Peronosporomycetes</taxon>
        <taxon>Pythiales</taxon>
        <taxon>Pythiaceae</taxon>
    </lineage>
</organism>
<accession>A0AAV2ZEY8</accession>
<dbReference type="EMBL" id="DAKRPA010000001">
    <property type="protein sequence ID" value="DBA05438.1"/>
    <property type="molecule type" value="Genomic_DNA"/>
</dbReference>
<feature type="chain" id="PRO_5043573356" evidence="2">
    <location>
        <begin position="19"/>
        <end position="664"/>
    </location>
</feature>
<proteinExistence type="predicted"/>